<evidence type="ECO:0000256" key="1">
    <source>
        <dbReference type="ARBA" id="ARBA00004173"/>
    </source>
</evidence>
<dbReference type="GO" id="GO:0016020">
    <property type="term" value="C:membrane"/>
    <property type="evidence" value="ECO:0007669"/>
    <property type="project" value="UniProtKB-SubCell"/>
</dbReference>
<keyword evidence="6" id="KW-0496">Mitochondrion</keyword>
<protein>
    <submittedName>
        <fullName evidence="9">Alpha/Beta hydrolase protein</fullName>
    </submittedName>
</protein>
<evidence type="ECO:0000256" key="5">
    <source>
        <dbReference type="ARBA" id="ARBA00022824"/>
    </source>
</evidence>
<gene>
    <name evidence="9" type="ORF">B0H67DRAFT_688110</name>
</gene>
<dbReference type="GO" id="GO:0005783">
    <property type="term" value="C:endoplasmic reticulum"/>
    <property type="evidence" value="ECO:0007669"/>
    <property type="project" value="UniProtKB-SubCell"/>
</dbReference>
<keyword evidence="10" id="KW-1185">Reference proteome</keyword>
<comment type="similarity">
    <text evidence="4">Belongs to the putative lipase ROG1 family.</text>
</comment>
<evidence type="ECO:0000256" key="3">
    <source>
        <dbReference type="ARBA" id="ARBA00004370"/>
    </source>
</evidence>
<dbReference type="PANTHER" id="PTHR48182:SF2">
    <property type="entry name" value="PROTEIN SERAC1"/>
    <property type="match status" value="1"/>
</dbReference>
<comment type="subcellular location">
    <subcellularLocation>
        <location evidence="2">Endoplasmic reticulum</location>
    </subcellularLocation>
    <subcellularLocation>
        <location evidence="3">Membrane</location>
    </subcellularLocation>
    <subcellularLocation>
        <location evidence="1">Mitochondrion</location>
    </subcellularLocation>
</comment>
<evidence type="ECO:0000256" key="2">
    <source>
        <dbReference type="ARBA" id="ARBA00004240"/>
    </source>
</evidence>
<evidence type="ECO:0000313" key="10">
    <source>
        <dbReference type="Proteomes" id="UP001172102"/>
    </source>
</evidence>
<dbReference type="GO" id="GO:0016787">
    <property type="term" value="F:hydrolase activity"/>
    <property type="evidence" value="ECO:0007669"/>
    <property type="project" value="UniProtKB-KW"/>
</dbReference>
<dbReference type="SUPFAM" id="SSF53474">
    <property type="entry name" value="alpha/beta-Hydrolases"/>
    <property type="match status" value="1"/>
</dbReference>
<dbReference type="InterPro" id="IPR029058">
    <property type="entry name" value="AB_hydrolase_fold"/>
</dbReference>
<evidence type="ECO:0000256" key="7">
    <source>
        <dbReference type="ARBA" id="ARBA00023136"/>
    </source>
</evidence>
<keyword evidence="5" id="KW-0256">Endoplasmic reticulum</keyword>
<comment type="caution">
    <text evidence="9">The sequence shown here is derived from an EMBL/GenBank/DDBJ whole genome shotgun (WGS) entry which is preliminary data.</text>
</comment>
<keyword evidence="7" id="KW-0472">Membrane</keyword>
<dbReference type="GO" id="GO:0005739">
    <property type="term" value="C:mitochondrion"/>
    <property type="evidence" value="ECO:0007669"/>
    <property type="project" value="UniProtKB-SubCell"/>
</dbReference>
<keyword evidence="9" id="KW-0378">Hydrolase</keyword>
<dbReference type="Pfam" id="PF05057">
    <property type="entry name" value="DUF676"/>
    <property type="match status" value="1"/>
</dbReference>
<evidence type="ECO:0000256" key="6">
    <source>
        <dbReference type="ARBA" id="ARBA00023128"/>
    </source>
</evidence>
<evidence type="ECO:0000313" key="9">
    <source>
        <dbReference type="EMBL" id="KAK0702415.1"/>
    </source>
</evidence>
<evidence type="ECO:0000259" key="8">
    <source>
        <dbReference type="Pfam" id="PF05057"/>
    </source>
</evidence>
<organism evidence="9 10">
    <name type="scientific">Lasiosphaeris hirsuta</name>
    <dbReference type="NCBI Taxonomy" id="260670"/>
    <lineage>
        <taxon>Eukaryota</taxon>
        <taxon>Fungi</taxon>
        <taxon>Dikarya</taxon>
        <taxon>Ascomycota</taxon>
        <taxon>Pezizomycotina</taxon>
        <taxon>Sordariomycetes</taxon>
        <taxon>Sordariomycetidae</taxon>
        <taxon>Sordariales</taxon>
        <taxon>Lasiosphaeriaceae</taxon>
        <taxon>Lasiosphaeris</taxon>
    </lineage>
</organism>
<dbReference type="AlphaFoldDB" id="A0AA39ZRN2"/>
<sequence length="306" mass="33504">MELGRVGSDFAKNGKTGLYLVRDPISDKSPGTRMMDIVFVHGLNGHCINSWKDKGAYWPQDLLPAKLPQARIMTFQYDAKVIGNMSTGGVEDTAKQLLNSLEQARIKQDANPIVFVVHSLGGIVIKQMLTTANNSSSGTQGAIGKCTKGIVFFGTPHRGSESASWATIINKISSAVLYRVDSRLVATLQSDSKDLLAISEAFRDLAKDYAIVTFYEQHIHPVTGDLIVEKSSAIMGVLHEDVLMLSGNHSSMCKFTPGDPRFNTVWWSIRKATEGPPAIRREGRRTLRLKERKGENAEIGGTATEV</sequence>
<dbReference type="PANTHER" id="PTHR48182">
    <property type="entry name" value="PROTEIN SERAC1"/>
    <property type="match status" value="1"/>
</dbReference>
<accession>A0AA39ZRN2</accession>
<dbReference type="Gene3D" id="3.40.50.1820">
    <property type="entry name" value="alpha/beta hydrolase"/>
    <property type="match status" value="1"/>
</dbReference>
<dbReference type="Proteomes" id="UP001172102">
    <property type="component" value="Unassembled WGS sequence"/>
</dbReference>
<dbReference type="InterPro" id="IPR007751">
    <property type="entry name" value="DUF676_lipase-like"/>
</dbReference>
<dbReference type="EMBL" id="JAUKUA010000009">
    <property type="protein sequence ID" value="KAK0702415.1"/>
    <property type="molecule type" value="Genomic_DNA"/>
</dbReference>
<name>A0AA39ZRN2_9PEZI</name>
<evidence type="ECO:0000256" key="4">
    <source>
        <dbReference type="ARBA" id="ARBA00007920"/>
    </source>
</evidence>
<reference evidence="9" key="1">
    <citation type="submission" date="2023-06" db="EMBL/GenBank/DDBJ databases">
        <title>Genome-scale phylogeny and comparative genomics of the fungal order Sordariales.</title>
        <authorList>
            <consortium name="Lawrence Berkeley National Laboratory"/>
            <person name="Hensen N."/>
            <person name="Bonometti L."/>
            <person name="Westerberg I."/>
            <person name="Brannstrom I.O."/>
            <person name="Guillou S."/>
            <person name="Cros-Aarteil S."/>
            <person name="Calhoun S."/>
            <person name="Haridas S."/>
            <person name="Kuo A."/>
            <person name="Mondo S."/>
            <person name="Pangilinan J."/>
            <person name="Riley R."/>
            <person name="Labutti K."/>
            <person name="Andreopoulos B."/>
            <person name="Lipzen A."/>
            <person name="Chen C."/>
            <person name="Yanf M."/>
            <person name="Daum C."/>
            <person name="Ng V."/>
            <person name="Clum A."/>
            <person name="Steindorff A."/>
            <person name="Ohm R."/>
            <person name="Martin F."/>
            <person name="Silar P."/>
            <person name="Natvig D."/>
            <person name="Lalanne C."/>
            <person name="Gautier V."/>
            <person name="Ament-Velasquez S.L."/>
            <person name="Kruys A."/>
            <person name="Hutchinson M.I."/>
            <person name="Powell A.J."/>
            <person name="Barry K."/>
            <person name="Miller A.N."/>
            <person name="Grigoriev I.V."/>
            <person name="Debuchy R."/>
            <person name="Gladieux P."/>
            <person name="Thoren M.H."/>
            <person name="Johannesson H."/>
        </authorList>
    </citation>
    <scope>NUCLEOTIDE SEQUENCE</scope>
    <source>
        <strain evidence="9">SMH4607-1</strain>
    </source>
</reference>
<dbReference type="InterPro" id="IPR052374">
    <property type="entry name" value="SERAC1"/>
</dbReference>
<feature type="domain" description="DUF676" evidence="8">
    <location>
        <begin position="37"/>
        <end position="166"/>
    </location>
</feature>
<proteinExistence type="inferred from homology"/>